<dbReference type="NCBIfam" id="TIGR04233">
    <property type="entry name" value="seadorna_VP8"/>
    <property type="match status" value="1"/>
</dbReference>
<dbReference type="Pfam" id="PF25645">
    <property type="entry name" value="Seadorna_VP8"/>
    <property type="match status" value="1"/>
</dbReference>
<comment type="caution">
    <text evidence="1">The sequence shown here is derived from an EMBL/GenBank/DDBJ whole genome shotgun (WGS) entry which is preliminary data.</text>
</comment>
<protein>
    <submittedName>
        <fullName evidence="1">VP9</fullName>
    </submittedName>
</protein>
<dbReference type="EMBL" id="BDQA01000565">
    <property type="protein sequence ID" value="GBH22039.1"/>
    <property type="molecule type" value="Genomic_RNA"/>
</dbReference>
<reference evidence="1" key="1">
    <citation type="submission" date="2017-04" db="EMBL/GenBank/DDBJ databases">
        <title>Unveiling RNA virosphere associated with marine microorganisms.</title>
        <authorList>
            <person name="Urayama S."/>
            <person name="Takaki Y."/>
            <person name="Nishi S."/>
            <person name="Yoshida Y."/>
            <person name="Deguchi S."/>
            <person name="Takai K."/>
            <person name="Nunoura T."/>
        </authorList>
    </citation>
    <scope>NUCLEOTIDE SEQUENCE</scope>
</reference>
<proteinExistence type="predicted"/>
<name>A0A2V0R9R2_9ZZZZ</name>
<sequence length="296" mass="32253">MAFVIPPYLSPSDQIVDIYDNDVGRRFARVTKFFAQALADGIQDVTRSGLRTKMHNAYLQYADTVPSEFGGVNDGGRRADVLRRVLQSTYSPLAPANIGQQELEALGSRSASLASAPQSDHMLQTVPIRFFPPAGLTFNFDGGRPLIVTASNSSAGVLNAVFSFDRPTSLLITSTVPFIYGPNGGAPQPATNGVRLINPGTYYIQIEANSNRKFTITAVTPRVVDATSDFELASRGYERAKASKLLLGPMYASLDEFIVNQTFNRPQTARTCAFIVTLFEAYELTHKSLSINVNNN</sequence>
<evidence type="ECO:0000313" key="1">
    <source>
        <dbReference type="EMBL" id="GBH22039.1"/>
    </source>
</evidence>
<organism evidence="1">
    <name type="scientific">viral metagenome</name>
    <dbReference type="NCBI Taxonomy" id="1070528"/>
    <lineage>
        <taxon>unclassified sequences</taxon>
        <taxon>metagenomes</taxon>
        <taxon>organismal metagenomes</taxon>
    </lineage>
</organism>
<dbReference type="AlphaFoldDB" id="A0A2V0R9R2"/>
<dbReference type="InterPro" id="IPR026380">
    <property type="entry name" value="Seadorna_VP8"/>
</dbReference>
<accession>A0A2V0R9R2</accession>